<dbReference type="AlphaFoldDB" id="A0A2Z5QV82"/>
<dbReference type="GO" id="GO:0070567">
    <property type="term" value="F:cytidylyltransferase activity"/>
    <property type="evidence" value="ECO:0007669"/>
    <property type="project" value="InterPro"/>
</dbReference>
<dbReference type="Proteomes" id="UP000250241">
    <property type="component" value="Chromosome"/>
</dbReference>
<keyword evidence="2 3" id="KW-0548">Nucleotidyltransferase</keyword>
<sequence>MMNKLGVTDIDVAVIVLASGSGTRLGEPVPKAAVKVGGKTLLHHALQGFTTPGSPI</sequence>
<dbReference type="InterPro" id="IPR034683">
    <property type="entry name" value="IspD/TarI"/>
</dbReference>
<dbReference type="Pfam" id="PF01128">
    <property type="entry name" value="IspD"/>
    <property type="match status" value="1"/>
</dbReference>
<evidence type="ECO:0000256" key="1">
    <source>
        <dbReference type="ARBA" id="ARBA00022679"/>
    </source>
</evidence>
<dbReference type="Gene3D" id="3.90.550.10">
    <property type="entry name" value="Spore Coat Polysaccharide Biosynthesis Protein SpsA, Chain A"/>
    <property type="match status" value="1"/>
</dbReference>
<dbReference type="SUPFAM" id="SSF53448">
    <property type="entry name" value="Nucleotide-diphospho-sugar transferases"/>
    <property type="match status" value="1"/>
</dbReference>
<accession>A0A2Z5QV82</accession>
<organism evidence="3 4">
    <name type="scientific">Rothia aeria</name>
    <dbReference type="NCBI Taxonomy" id="172042"/>
    <lineage>
        <taxon>Bacteria</taxon>
        <taxon>Bacillati</taxon>
        <taxon>Actinomycetota</taxon>
        <taxon>Actinomycetes</taxon>
        <taxon>Micrococcales</taxon>
        <taxon>Micrococcaceae</taxon>
        <taxon>Rothia</taxon>
    </lineage>
</organism>
<evidence type="ECO:0000256" key="2">
    <source>
        <dbReference type="ARBA" id="ARBA00022695"/>
    </source>
</evidence>
<gene>
    <name evidence="3" type="ORF">RA11412_0008</name>
</gene>
<dbReference type="EMBL" id="AP017895">
    <property type="protein sequence ID" value="BAV86307.1"/>
    <property type="molecule type" value="Genomic_DNA"/>
</dbReference>
<keyword evidence="4" id="KW-1185">Reference proteome</keyword>
<dbReference type="KEGG" id="raj:RA11412_0008"/>
<protein>
    <submittedName>
        <fullName evidence="3">2-C-methyl-D-erythritol 4-phosphate cytidylyltransferase</fullName>
    </submittedName>
</protein>
<reference evidence="3 4" key="1">
    <citation type="submission" date="2016-10" db="EMBL/GenBank/DDBJ databases">
        <title>Genome sequence of Rothia aeria strain JCM11412.</title>
        <authorList>
            <person name="Nambu T."/>
        </authorList>
    </citation>
    <scope>NUCLEOTIDE SEQUENCE [LARGE SCALE GENOMIC DNA]</scope>
    <source>
        <strain evidence="3 4">JCM 11412</strain>
    </source>
</reference>
<evidence type="ECO:0000313" key="4">
    <source>
        <dbReference type="Proteomes" id="UP000250241"/>
    </source>
</evidence>
<keyword evidence="1 3" id="KW-0808">Transferase</keyword>
<dbReference type="InterPro" id="IPR029044">
    <property type="entry name" value="Nucleotide-diphossugar_trans"/>
</dbReference>
<proteinExistence type="predicted"/>
<evidence type="ECO:0000313" key="3">
    <source>
        <dbReference type="EMBL" id="BAV86307.1"/>
    </source>
</evidence>
<name>A0A2Z5QV82_9MICC</name>